<dbReference type="GO" id="GO:0015740">
    <property type="term" value="P:C4-dicarboxylate transport"/>
    <property type="evidence" value="ECO:0007669"/>
    <property type="project" value="TreeGrafter"/>
</dbReference>
<keyword evidence="2" id="KW-0813">Transport</keyword>
<keyword evidence="7 9" id="KW-0472">Membrane</keyword>
<evidence type="ECO:0000256" key="8">
    <source>
        <dbReference type="ARBA" id="ARBA00038436"/>
    </source>
</evidence>
<evidence type="ECO:0000256" key="5">
    <source>
        <dbReference type="ARBA" id="ARBA00022692"/>
    </source>
</evidence>
<evidence type="ECO:0000256" key="2">
    <source>
        <dbReference type="ARBA" id="ARBA00022448"/>
    </source>
</evidence>
<proteinExistence type="inferred from homology"/>
<accession>A0A9X2DQB6</accession>
<comment type="caution">
    <text evidence="11">The sequence shown here is derived from an EMBL/GenBank/DDBJ whole genome shotgun (WGS) entry which is preliminary data.</text>
</comment>
<dbReference type="Proteomes" id="UP001139179">
    <property type="component" value="Unassembled WGS sequence"/>
</dbReference>
<evidence type="ECO:0000313" key="12">
    <source>
        <dbReference type="Proteomes" id="UP001139179"/>
    </source>
</evidence>
<keyword evidence="3" id="KW-1003">Cell membrane</keyword>
<dbReference type="RefSeq" id="WP_251222974.1">
    <property type="nucleotide sequence ID" value="NZ_JAMBOL010000006.1"/>
</dbReference>
<keyword evidence="5 9" id="KW-0812">Transmembrane</keyword>
<dbReference type="GO" id="GO:0005886">
    <property type="term" value="C:plasma membrane"/>
    <property type="evidence" value="ECO:0007669"/>
    <property type="project" value="UniProtKB-SubCell"/>
</dbReference>
<feature type="transmembrane region" description="Helical" evidence="9">
    <location>
        <begin position="7"/>
        <end position="28"/>
    </location>
</feature>
<dbReference type="AlphaFoldDB" id="A0A9X2DQB6"/>
<reference evidence="11" key="1">
    <citation type="submission" date="2022-05" db="EMBL/GenBank/DDBJ databases">
        <title>Comparative Genomics of Spacecraft Associated Microbes.</title>
        <authorList>
            <person name="Tran M.T."/>
            <person name="Wright A."/>
            <person name="Seuylemezian A."/>
            <person name="Eisen J."/>
            <person name="Coil D."/>
        </authorList>
    </citation>
    <scope>NUCLEOTIDE SEQUENCE</scope>
    <source>
        <strain evidence="11">214.1.1</strain>
    </source>
</reference>
<feature type="domain" description="Tripartite ATP-independent periplasmic transporters DctQ component" evidence="10">
    <location>
        <begin position="23"/>
        <end position="149"/>
    </location>
</feature>
<evidence type="ECO:0000313" key="11">
    <source>
        <dbReference type="EMBL" id="MCM3714180.1"/>
    </source>
</evidence>
<keyword evidence="6 9" id="KW-1133">Transmembrane helix</keyword>
<evidence type="ECO:0000259" key="10">
    <source>
        <dbReference type="Pfam" id="PF04290"/>
    </source>
</evidence>
<dbReference type="PANTHER" id="PTHR35011:SF2">
    <property type="entry name" value="2,3-DIKETO-L-GULONATE TRAP TRANSPORTER SMALL PERMEASE PROTEIN YIAM"/>
    <property type="match status" value="1"/>
</dbReference>
<feature type="transmembrane region" description="Helical" evidence="9">
    <location>
        <begin position="48"/>
        <end position="65"/>
    </location>
</feature>
<dbReference type="GO" id="GO:0022857">
    <property type="term" value="F:transmembrane transporter activity"/>
    <property type="evidence" value="ECO:0007669"/>
    <property type="project" value="TreeGrafter"/>
</dbReference>
<evidence type="ECO:0000256" key="6">
    <source>
        <dbReference type="ARBA" id="ARBA00022989"/>
    </source>
</evidence>
<dbReference type="EMBL" id="JAMBOL010000006">
    <property type="protein sequence ID" value="MCM3714180.1"/>
    <property type="molecule type" value="Genomic_DNA"/>
</dbReference>
<evidence type="ECO:0000256" key="4">
    <source>
        <dbReference type="ARBA" id="ARBA00022519"/>
    </source>
</evidence>
<dbReference type="InterPro" id="IPR055348">
    <property type="entry name" value="DctQ"/>
</dbReference>
<keyword evidence="12" id="KW-1185">Reference proteome</keyword>
<sequence>MQKLLRILNGILTATITIFLTSMVFLVFMNVVLRYVFESGITWSEEMARYLFVWIVFLGAIAAFKDRSHLGVDIVIGSLPPKAQKALYMFNQIVIIGLMGIVINGGVKMIQVNSNSYGPATGIPLSVLFVAATLAAVVIILMSLIQTFQYVVKNKNLPSWAKAREEEKPL</sequence>
<gene>
    <name evidence="11" type="ORF">M3202_08785</name>
</gene>
<evidence type="ECO:0000256" key="9">
    <source>
        <dbReference type="SAM" id="Phobius"/>
    </source>
</evidence>
<feature type="transmembrane region" description="Helical" evidence="9">
    <location>
        <begin position="123"/>
        <end position="145"/>
    </location>
</feature>
<comment type="similarity">
    <text evidence="8">Belongs to the TRAP transporter small permease family.</text>
</comment>
<organism evidence="11 12">
    <name type="scientific">Halalkalibacter oceani</name>
    <dbReference type="NCBI Taxonomy" id="1653776"/>
    <lineage>
        <taxon>Bacteria</taxon>
        <taxon>Bacillati</taxon>
        <taxon>Bacillota</taxon>
        <taxon>Bacilli</taxon>
        <taxon>Bacillales</taxon>
        <taxon>Bacillaceae</taxon>
        <taxon>Halalkalibacter</taxon>
    </lineage>
</organism>
<keyword evidence="4" id="KW-0997">Cell inner membrane</keyword>
<dbReference type="InterPro" id="IPR007387">
    <property type="entry name" value="TRAP_DctQ"/>
</dbReference>
<evidence type="ECO:0000256" key="3">
    <source>
        <dbReference type="ARBA" id="ARBA00022475"/>
    </source>
</evidence>
<protein>
    <submittedName>
        <fullName evidence="11">TRAP transporter small permease</fullName>
    </submittedName>
</protein>
<dbReference type="PANTHER" id="PTHR35011">
    <property type="entry name" value="2,3-DIKETO-L-GULONATE TRAP TRANSPORTER SMALL PERMEASE PROTEIN YIAM"/>
    <property type="match status" value="1"/>
</dbReference>
<feature type="transmembrane region" description="Helical" evidence="9">
    <location>
        <begin position="86"/>
        <end position="103"/>
    </location>
</feature>
<name>A0A9X2DQB6_9BACI</name>
<comment type="subcellular location">
    <subcellularLocation>
        <location evidence="1">Cell inner membrane</location>
        <topology evidence="1">Multi-pass membrane protein</topology>
    </subcellularLocation>
</comment>
<evidence type="ECO:0000256" key="1">
    <source>
        <dbReference type="ARBA" id="ARBA00004429"/>
    </source>
</evidence>
<evidence type="ECO:0000256" key="7">
    <source>
        <dbReference type="ARBA" id="ARBA00023136"/>
    </source>
</evidence>
<dbReference type="Pfam" id="PF04290">
    <property type="entry name" value="DctQ"/>
    <property type="match status" value="1"/>
</dbReference>